<feature type="region of interest" description="Disordered" evidence="2">
    <location>
        <begin position="618"/>
        <end position="652"/>
    </location>
</feature>
<name>A0A8R1HX58_CAEJA</name>
<evidence type="ECO:0000256" key="1">
    <source>
        <dbReference type="SAM" id="Coils"/>
    </source>
</evidence>
<reference evidence="4" key="1">
    <citation type="submission" date="2010-08" db="EMBL/GenBank/DDBJ databases">
        <authorList>
            <consortium name="Caenorhabditis japonica Sequencing Consortium"/>
            <person name="Wilson R.K."/>
        </authorList>
    </citation>
    <scope>NUCLEOTIDE SEQUENCE [LARGE SCALE GENOMIC DNA]</scope>
    <source>
        <strain evidence="4">DF5081</strain>
    </source>
</reference>
<feature type="compositionally biased region" description="Polar residues" evidence="2">
    <location>
        <begin position="10"/>
        <end position="20"/>
    </location>
</feature>
<feature type="coiled-coil region" evidence="1">
    <location>
        <begin position="867"/>
        <end position="946"/>
    </location>
</feature>
<feature type="region of interest" description="Disordered" evidence="2">
    <location>
        <begin position="1"/>
        <end position="20"/>
    </location>
</feature>
<evidence type="ECO:0000313" key="3">
    <source>
        <dbReference type="EnsemblMetazoa" id="CJA10982.1"/>
    </source>
</evidence>
<sequence>MDSEFESEVETSTNTQSSYESLLFNQDGSCKSPESSDCEGYATPLATSLTDISNNGITIHLPFDSNENALLKSGELTPVSTRAISPPIIRETLYLQKPTILVMTQRQISEENLCQMAETASVASEEEEEEFYDVAETQIQNVAQQLLNGAVMSSIVEDEKTRGATQCDLEKMEEMEDVDDLKVVTSSIIEKVADIEPVTAKEKEPSEVIQVEENFQPFKVECLQTKGEVELQIVVEAAGGKESVTGTDEMLPATLEIVPVEAAGMEDQSVHVGDVSEVESVNVDEQSVAIEPVPLVDVDAVEIDVVLLVETNSSKLKDAIDMENPKLLTKIVEEIAEVPKDAGQLIFNSTPEFDSSLVEVATKLEEAMEKQTVFVDLASEVDEVDPEQIFPESEASVNVEEQTVTVEPVPEIAKTVDVEYAEIDSIEPARVILDSDFRGFVSSVTAVAQEEEEKEAVQFENQTVAVDIAPDVEQASSARVEKKEKKEESTIDETACTIQVDEIKVDFAPEEVETDAPSAVENQEVEKPEMIQDDIEELPTVFVREEPYITVYHSAQEPILQLETPANQEINQINKTNETLPVVISDVIKTSLANNDDDDLLSDSSTHEVNADFDANCEVDGYSSGKEESLSSSTSTESFEFTESVPSPNLADKNTQALRNSIIERYPSHETYDDEMDSVDDFDDDLLAVKQISAEVEQLVAAINAFGRDEEQQMSAYLVGKNMAAEKKRKMDNAAAVAAASARTDQLVQTDNDFILVDRRVPEVMESLQLKIERLQTDLNQVRLEEKELIKINAKLQDDLEESQQTIDGIEVEAEQQYTELTSEIDELCEIVLKKDQELATLKEKVGILTTSETNFKDDVEAQRVIVQRQKEIIEGLREELDVITKKLGEITKARDKAIEDATIYKMKNMERDRFLSREAQMSMEIEDLQRELNKQKLILNQTSMAKLADTFDRKVLHLENELRERDMLICKQNQIINSNRKSPTGSIATQRKMQSRASVLAAAGNFPSAGSSSESFQNGLDVEAKEALLSFILSDRHNQLANIYNIGRILDLTPQEERAVERHLTKDRFT</sequence>
<proteinExistence type="predicted"/>
<feature type="compositionally biased region" description="Low complexity" evidence="2">
    <location>
        <begin position="630"/>
        <end position="644"/>
    </location>
</feature>
<reference evidence="3" key="2">
    <citation type="submission" date="2022-06" db="UniProtKB">
        <authorList>
            <consortium name="EnsemblMetazoa"/>
        </authorList>
    </citation>
    <scope>IDENTIFICATION</scope>
    <source>
        <strain evidence="3">DF5081</strain>
    </source>
</reference>
<accession>A0A8R1HX58</accession>
<evidence type="ECO:0000313" key="4">
    <source>
        <dbReference type="Proteomes" id="UP000005237"/>
    </source>
</evidence>
<keyword evidence="1" id="KW-0175">Coiled coil</keyword>
<organism evidence="3 4">
    <name type="scientific">Caenorhabditis japonica</name>
    <dbReference type="NCBI Taxonomy" id="281687"/>
    <lineage>
        <taxon>Eukaryota</taxon>
        <taxon>Metazoa</taxon>
        <taxon>Ecdysozoa</taxon>
        <taxon>Nematoda</taxon>
        <taxon>Chromadorea</taxon>
        <taxon>Rhabditida</taxon>
        <taxon>Rhabditina</taxon>
        <taxon>Rhabditomorpha</taxon>
        <taxon>Rhabditoidea</taxon>
        <taxon>Rhabditidae</taxon>
        <taxon>Peloderinae</taxon>
        <taxon>Caenorhabditis</taxon>
    </lineage>
</organism>
<keyword evidence="4" id="KW-1185">Reference proteome</keyword>
<dbReference type="EnsemblMetazoa" id="CJA10982.1">
    <property type="protein sequence ID" value="CJA10982.1"/>
    <property type="gene ID" value="WBGene00130186"/>
</dbReference>
<feature type="coiled-coil region" evidence="1">
    <location>
        <begin position="765"/>
        <end position="831"/>
    </location>
</feature>
<protein>
    <recommendedName>
        <fullName evidence="5">GRIP domain-containing protein</fullName>
    </recommendedName>
</protein>
<dbReference type="Proteomes" id="UP000005237">
    <property type="component" value="Unassembled WGS sequence"/>
</dbReference>
<evidence type="ECO:0008006" key="5">
    <source>
        <dbReference type="Google" id="ProtNLM"/>
    </source>
</evidence>
<dbReference type="AlphaFoldDB" id="A0A8R1HX58"/>
<evidence type="ECO:0000256" key="2">
    <source>
        <dbReference type="SAM" id="MobiDB-lite"/>
    </source>
</evidence>